<protein>
    <recommendedName>
        <fullName evidence="2">E3 ubiquitin-protein ligase CHFR</fullName>
    </recommendedName>
</protein>
<feature type="compositionally biased region" description="Basic residues" evidence="8">
    <location>
        <begin position="142"/>
        <end position="159"/>
    </location>
</feature>
<dbReference type="Pfam" id="PF00097">
    <property type="entry name" value="zf-C3HC4"/>
    <property type="match status" value="1"/>
</dbReference>
<feature type="domain" description="FHA" evidence="9">
    <location>
        <begin position="29"/>
        <end position="84"/>
    </location>
</feature>
<evidence type="ECO:0000313" key="11">
    <source>
        <dbReference type="EMBL" id="ELR23567.1"/>
    </source>
</evidence>
<comment type="similarity">
    <text evidence="1">Belongs to the CHFR family.</text>
</comment>
<evidence type="ECO:0000256" key="8">
    <source>
        <dbReference type="SAM" id="MobiDB-lite"/>
    </source>
</evidence>
<dbReference type="Proteomes" id="UP000011083">
    <property type="component" value="Unassembled WGS sequence"/>
</dbReference>
<evidence type="ECO:0000256" key="2">
    <source>
        <dbReference type="ARBA" id="ARBA00017908"/>
    </source>
</evidence>
<dbReference type="InterPro" id="IPR017907">
    <property type="entry name" value="Znf_RING_CS"/>
</dbReference>
<dbReference type="InterPro" id="IPR000253">
    <property type="entry name" value="FHA_dom"/>
</dbReference>
<keyword evidence="12" id="KW-1185">Reference proteome</keyword>
<evidence type="ECO:0000256" key="3">
    <source>
        <dbReference type="ARBA" id="ARBA00022723"/>
    </source>
</evidence>
<sequence>MAMALEFCTEGYAQGHGPPPVVEITKPVFKIGRAAKRVDLSFDSPTRPLMMSRLHATISAEGNGQWKVTDCKSLNGIFVNGIKVEEAYLRDGDEIVFGEGGTCSLGAALMVANPEFKCVCRLPQSTSQGANEGERPHAKATQWRRRKRAGATKKMKRRMKQSDQRKRGALESRLAVAEAQLAEHRRQMAEAELLRQELDHKERLLDEEKHIVEEARHLKASLEARETELEREKDQLQRALAQRESELEAQLKADQERRAGDEERRRAALEATKLMLADERQRLEREHSARELDLAREREALERQRAELESQIAQKRREIESEAIQRSELEEEFLCVICHGLMIAAMTLECAHSFCSTCLDGWMAQKQPVTRTPVRALNLDNIIGKIVQKMPPADKAEWEERAQKLRKVEEEIKQLQNLIESAKTRGLRFLVIWDSWTDDEKKIFADGVVRYVGKPRVLYCSTVGLTSQFVESCSRPHLIVAARNLDLLNSPDIDRLRANLLDFIHQNDE</sequence>
<dbReference type="VEuPathDB" id="AmoebaDB:ACA1_071890"/>
<dbReference type="PROSITE" id="PS00518">
    <property type="entry name" value="ZF_RING_1"/>
    <property type="match status" value="1"/>
</dbReference>
<dbReference type="GO" id="GO:0006511">
    <property type="term" value="P:ubiquitin-dependent protein catabolic process"/>
    <property type="evidence" value="ECO:0007669"/>
    <property type="project" value="TreeGrafter"/>
</dbReference>
<feature type="domain" description="RING-type" evidence="10">
    <location>
        <begin position="335"/>
        <end position="371"/>
    </location>
</feature>
<dbReference type="AlphaFoldDB" id="L8HEB4"/>
<keyword evidence="4 6" id="KW-0863">Zinc-finger</keyword>
<organism evidence="11 12">
    <name type="scientific">Acanthamoeba castellanii (strain ATCC 30010 / Neff)</name>
    <dbReference type="NCBI Taxonomy" id="1257118"/>
    <lineage>
        <taxon>Eukaryota</taxon>
        <taxon>Amoebozoa</taxon>
        <taxon>Discosea</taxon>
        <taxon>Longamoebia</taxon>
        <taxon>Centramoebida</taxon>
        <taxon>Acanthamoebidae</taxon>
        <taxon>Acanthamoeba</taxon>
    </lineage>
</organism>
<evidence type="ECO:0000256" key="7">
    <source>
        <dbReference type="SAM" id="Coils"/>
    </source>
</evidence>
<dbReference type="OrthoDB" id="5330228at2759"/>
<evidence type="ECO:0000256" key="4">
    <source>
        <dbReference type="ARBA" id="ARBA00022771"/>
    </source>
</evidence>
<evidence type="ECO:0000259" key="9">
    <source>
        <dbReference type="PROSITE" id="PS50006"/>
    </source>
</evidence>
<feature type="region of interest" description="Disordered" evidence="8">
    <location>
        <begin position="126"/>
        <end position="169"/>
    </location>
</feature>
<dbReference type="STRING" id="1257118.L8HEB4"/>
<dbReference type="InterPro" id="IPR008984">
    <property type="entry name" value="SMAD_FHA_dom_sf"/>
</dbReference>
<evidence type="ECO:0000256" key="5">
    <source>
        <dbReference type="ARBA" id="ARBA00022833"/>
    </source>
</evidence>
<dbReference type="PANTHER" id="PTHR16079">
    <property type="entry name" value="UBIQUITIN LIGASE PROTEIN CHFR"/>
    <property type="match status" value="1"/>
</dbReference>
<dbReference type="InterPro" id="IPR013083">
    <property type="entry name" value="Znf_RING/FYVE/PHD"/>
</dbReference>
<accession>L8HEB4</accession>
<gene>
    <name evidence="11" type="ORF">ACA1_071890</name>
</gene>
<evidence type="ECO:0000256" key="1">
    <source>
        <dbReference type="ARBA" id="ARBA00005797"/>
    </source>
</evidence>
<feature type="coiled-coil region" evidence="7">
    <location>
        <begin position="395"/>
        <end position="425"/>
    </location>
</feature>
<keyword evidence="5" id="KW-0862">Zinc</keyword>
<dbReference type="Gene3D" id="2.60.200.20">
    <property type="match status" value="1"/>
</dbReference>
<dbReference type="KEGG" id="acan:ACA1_071890"/>
<dbReference type="GO" id="GO:0016567">
    <property type="term" value="P:protein ubiquitination"/>
    <property type="evidence" value="ECO:0007669"/>
    <property type="project" value="TreeGrafter"/>
</dbReference>
<proteinExistence type="inferred from homology"/>
<dbReference type="Gene3D" id="3.30.40.10">
    <property type="entry name" value="Zinc/RING finger domain, C3HC4 (zinc finger)"/>
    <property type="match status" value="1"/>
</dbReference>
<evidence type="ECO:0000259" key="10">
    <source>
        <dbReference type="PROSITE" id="PS50089"/>
    </source>
</evidence>
<keyword evidence="3" id="KW-0479">Metal-binding</keyword>
<name>L8HEB4_ACACF</name>
<dbReference type="OMA" id="RERLMMC"/>
<keyword evidence="7" id="KW-0175">Coiled coil</keyword>
<dbReference type="PROSITE" id="PS50089">
    <property type="entry name" value="ZF_RING_2"/>
    <property type="match status" value="1"/>
</dbReference>
<dbReference type="Pfam" id="PF00498">
    <property type="entry name" value="FHA"/>
    <property type="match status" value="1"/>
</dbReference>
<dbReference type="InterPro" id="IPR001841">
    <property type="entry name" value="Znf_RING"/>
</dbReference>
<dbReference type="GO" id="GO:0008270">
    <property type="term" value="F:zinc ion binding"/>
    <property type="evidence" value="ECO:0007669"/>
    <property type="project" value="UniProtKB-KW"/>
</dbReference>
<dbReference type="RefSeq" id="XP_004353095.1">
    <property type="nucleotide sequence ID" value="XM_004353043.1"/>
</dbReference>
<evidence type="ECO:0000313" key="12">
    <source>
        <dbReference type="Proteomes" id="UP000011083"/>
    </source>
</evidence>
<dbReference type="GO" id="GO:0004842">
    <property type="term" value="F:ubiquitin-protein transferase activity"/>
    <property type="evidence" value="ECO:0007669"/>
    <property type="project" value="TreeGrafter"/>
</dbReference>
<reference evidence="11 12" key="1">
    <citation type="journal article" date="2013" name="Genome Biol.">
        <title>Genome of Acanthamoeba castellanii highlights extensive lateral gene transfer and early evolution of tyrosine kinase signaling.</title>
        <authorList>
            <person name="Clarke M."/>
            <person name="Lohan A.J."/>
            <person name="Liu B."/>
            <person name="Lagkouvardos I."/>
            <person name="Roy S."/>
            <person name="Zafar N."/>
            <person name="Bertelli C."/>
            <person name="Schilde C."/>
            <person name="Kianianmomeni A."/>
            <person name="Burglin T.R."/>
            <person name="Frech C."/>
            <person name="Turcotte B."/>
            <person name="Kopec K.O."/>
            <person name="Synnott J.M."/>
            <person name="Choo C."/>
            <person name="Paponov I."/>
            <person name="Finkler A."/>
            <person name="Soon Heng Tan C."/>
            <person name="Hutchins A.P."/>
            <person name="Weinmeier T."/>
            <person name="Rattei T."/>
            <person name="Chu J.S."/>
            <person name="Gimenez G."/>
            <person name="Irimia M."/>
            <person name="Rigden D.J."/>
            <person name="Fitzpatrick D.A."/>
            <person name="Lorenzo-Morales J."/>
            <person name="Bateman A."/>
            <person name="Chiu C.H."/>
            <person name="Tang P."/>
            <person name="Hegemann P."/>
            <person name="Fromm H."/>
            <person name="Raoult D."/>
            <person name="Greub G."/>
            <person name="Miranda-Saavedra D."/>
            <person name="Chen N."/>
            <person name="Nash P."/>
            <person name="Ginger M.L."/>
            <person name="Horn M."/>
            <person name="Schaap P."/>
            <person name="Caler L."/>
            <person name="Loftus B."/>
        </authorList>
    </citation>
    <scope>NUCLEOTIDE SEQUENCE [LARGE SCALE GENOMIC DNA]</scope>
    <source>
        <strain evidence="11 12">Neff</strain>
    </source>
</reference>
<dbReference type="CDD" id="cd00060">
    <property type="entry name" value="FHA"/>
    <property type="match status" value="1"/>
</dbReference>
<dbReference type="EMBL" id="KB007857">
    <property type="protein sequence ID" value="ELR23567.1"/>
    <property type="molecule type" value="Genomic_DNA"/>
</dbReference>
<dbReference type="PROSITE" id="PS50006">
    <property type="entry name" value="FHA_DOMAIN"/>
    <property type="match status" value="1"/>
</dbReference>
<dbReference type="GeneID" id="14924548"/>
<evidence type="ECO:0000256" key="6">
    <source>
        <dbReference type="PROSITE-ProRule" id="PRU00175"/>
    </source>
</evidence>
<dbReference type="InterPro" id="IPR052256">
    <property type="entry name" value="E3_ubiquitin-ligase_CHFR"/>
</dbReference>
<dbReference type="InterPro" id="IPR018957">
    <property type="entry name" value="Znf_C3HC4_RING-type"/>
</dbReference>
<dbReference type="SMART" id="SM00240">
    <property type="entry name" value="FHA"/>
    <property type="match status" value="1"/>
</dbReference>
<dbReference type="GO" id="GO:0005634">
    <property type="term" value="C:nucleus"/>
    <property type="evidence" value="ECO:0007669"/>
    <property type="project" value="TreeGrafter"/>
</dbReference>
<dbReference type="SUPFAM" id="SSF57850">
    <property type="entry name" value="RING/U-box"/>
    <property type="match status" value="1"/>
</dbReference>
<feature type="compositionally biased region" description="Basic and acidic residues" evidence="8">
    <location>
        <begin position="160"/>
        <end position="169"/>
    </location>
</feature>
<dbReference type="SUPFAM" id="SSF49879">
    <property type="entry name" value="SMAD/FHA domain"/>
    <property type="match status" value="1"/>
</dbReference>
<dbReference type="PANTHER" id="PTHR16079:SF4">
    <property type="entry name" value="E3 UBIQUITIN-PROTEIN LIGASE CHFR"/>
    <property type="match status" value="1"/>
</dbReference>